<keyword evidence="3" id="KW-1185">Reference proteome</keyword>
<protein>
    <submittedName>
        <fullName evidence="2">Glycosyltransferase involved in cell wall biosynthesis</fullName>
    </submittedName>
</protein>
<sequence length="246" mass="27605">MLVSIIMPCFNSASFIGVAIESVIEQTFKEWELIVVDDRSTDNSVDVVRSYQVSDSRIKLLILPENRGAAGARNAAISVSQGRYIAFLDSDDWWRPEKLATQLEALKTGNAHMCFSSYEKIHQDDRGHRLITVPAVVSFKDLLKFNPIGCSTAIYDTVRCGGKLLMPNIRKRQDYGLWLRILKNGGCAIGLQAPLAFYRVRRNSVSSNKISAALYHWRVLRGEGGVSVVRAAYYFCFYAVHGLKAY</sequence>
<dbReference type="InterPro" id="IPR001173">
    <property type="entry name" value="Glyco_trans_2-like"/>
</dbReference>
<dbReference type="PANTHER" id="PTHR22916:SF3">
    <property type="entry name" value="UDP-GLCNAC:BETAGAL BETA-1,3-N-ACETYLGLUCOSAMINYLTRANSFERASE-LIKE PROTEIN 1"/>
    <property type="match status" value="1"/>
</dbReference>
<feature type="domain" description="Glycosyltransferase 2-like" evidence="1">
    <location>
        <begin position="4"/>
        <end position="130"/>
    </location>
</feature>
<gene>
    <name evidence="2" type="ORF">J2W49_004316</name>
</gene>
<accession>A0ABU1WSS0</accession>
<dbReference type="SUPFAM" id="SSF53448">
    <property type="entry name" value="Nucleotide-diphospho-sugar transferases"/>
    <property type="match status" value="1"/>
</dbReference>
<dbReference type="PANTHER" id="PTHR22916">
    <property type="entry name" value="GLYCOSYLTRANSFERASE"/>
    <property type="match status" value="1"/>
</dbReference>
<name>A0ABU1WSS0_9BURK</name>
<proteinExistence type="predicted"/>
<dbReference type="Pfam" id="PF00535">
    <property type="entry name" value="Glycos_transf_2"/>
    <property type="match status" value="1"/>
</dbReference>
<dbReference type="Proteomes" id="UP001265700">
    <property type="component" value="Unassembled WGS sequence"/>
</dbReference>
<dbReference type="CDD" id="cd00761">
    <property type="entry name" value="Glyco_tranf_GTA_type"/>
    <property type="match status" value="1"/>
</dbReference>
<comment type="caution">
    <text evidence="2">The sequence shown here is derived from an EMBL/GenBank/DDBJ whole genome shotgun (WGS) entry which is preliminary data.</text>
</comment>
<reference evidence="2 3" key="1">
    <citation type="submission" date="2023-07" db="EMBL/GenBank/DDBJ databases">
        <title>Sorghum-associated microbial communities from plants grown in Nebraska, USA.</title>
        <authorList>
            <person name="Schachtman D."/>
        </authorList>
    </citation>
    <scope>NUCLEOTIDE SEQUENCE [LARGE SCALE GENOMIC DNA]</scope>
    <source>
        <strain evidence="2 3">4249</strain>
    </source>
</reference>
<dbReference type="RefSeq" id="WP_310320941.1">
    <property type="nucleotide sequence ID" value="NZ_JAVDWU010000011.1"/>
</dbReference>
<organism evidence="2 3">
    <name type="scientific">Hydrogenophaga palleronii</name>
    <dbReference type="NCBI Taxonomy" id="65655"/>
    <lineage>
        <taxon>Bacteria</taxon>
        <taxon>Pseudomonadati</taxon>
        <taxon>Pseudomonadota</taxon>
        <taxon>Betaproteobacteria</taxon>
        <taxon>Burkholderiales</taxon>
        <taxon>Comamonadaceae</taxon>
        <taxon>Hydrogenophaga</taxon>
    </lineage>
</organism>
<evidence type="ECO:0000313" key="3">
    <source>
        <dbReference type="Proteomes" id="UP001265700"/>
    </source>
</evidence>
<dbReference type="InterPro" id="IPR029044">
    <property type="entry name" value="Nucleotide-diphossugar_trans"/>
</dbReference>
<dbReference type="Gene3D" id="3.90.550.10">
    <property type="entry name" value="Spore Coat Polysaccharide Biosynthesis Protein SpsA, Chain A"/>
    <property type="match status" value="1"/>
</dbReference>
<evidence type="ECO:0000259" key="1">
    <source>
        <dbReference type="Pfam" id="PF00535"/>
    </source>
</evidence>
<evidence type="ECO:0000313" key="2">
    <source>
        <dbReference type="EMBL" id="MDR7152340.1"/>
    </source>
</evidence>
<dbReference type="EMBL" id="JAVDWU010000011">
    <property type="protein sequence ID" value="MDR7152340.1"/>
    <property type="molecule type" value="Genomic_DNA"/>
</dbReference>